<proteinExistence type="inferred from homology"/>
<protein>
    <submittedName>
        <fullName evidence="14">Site-2 protease family protein</fullName>
    </submittedName>
</protein>
<keyword evidence="15" id="KW-1185">Reference proteome</keyword>
<dbReference type="CDD" id="cd06158">
    <property type="entry name" value="S2P-M50_like_1"/>
    <property type="match status" value="1"/>
</dbReference>
<dbReference type="Proteomes" id="UP000215694">
    <property type="component" value="Unassembled WGS sequence"/>
</dbReference>
<dbReference type="InterPro" id="IPR052348">
    <property type="entry name" value="Metallopeptidase_M50B"/>
</dbReference>
<feature type="transmembrane region" description="Helical" evidence="13">
    <location>
        <begin position="168"/>
        <end position="195"/>
    </location>
</feature>
<evidence type="ECO:0000313" key="14">
    <source>
        <dbReference type="EMBL" id="RDY28810.1"/>
    </source>
</evidence>
<evidence type="ECO:0000256" key="8">
    <source>
        <dbReference type="ARBA" id="ARBA00022801"/>
    </source>
</evidence>
<keyword evidence="10 13" id="KW-1133">Transmembrane helix</keyword>
<evidence type="ECO:0000256" key="10">
    <source>
        <dbReference type="ARBA" id="ARBA00022989"/>
    </source>
</evidence>
<evidence type="ECO:0000256" key="13">
    <source>
        <dbReference type="SAM" id="Phobius"/>
    </source>
</evidence>
<dbReference type="GO" id="GO:0046872">
    <property type="term" value="F:metal ion binding"/>
    <property type="evidence" value="ECO:0007669"/>
    <property type="project" value="UniProtKB-KW"/>
</dbReference>
<dbReference type="InterPro" id="IPR044537">
    <property type="entry name" value="Rip2-like"/>
</dbReference>
<evidence type="ECO:0000256" key="7">
    <source>
        <dbReference type="ARBA" id="ARBA00022723"/>
    </source>
</evidence>
<sequence length="200" mass="22320">MFNLSLSEILVSLVAIAIAISVHEFGHAYAAHLLGDDTAKYDGRMTLNPARHVDPVGLITMLFFRIGWAKPVPVNPNNFKNYKIGNLLVSLAGVICNVITAIICVIINRKVNFYAINMIAQMTLVYNLGFAAFNLLPIPPLDGWGVISTFIPYKYYEAVYKYESYSTILLLLLIFTNTYSYIVGPIHSFLVKIVFMFAGI</sequence>
<gene>
    <name evidence="14" type="ORF">CHL78_004560</name>
</gene>
<evidence type="ECO:0000256" key="9">
    <source>
        <dbReference type="ARBA" id="ARBA00022833"/>
    </source>
</evidence>
<evidence type="ECO:0000256" key="5">
    <source>
        <dbReference type="ARBA" id="ARBA00022670"/>
    </source>
</evidence>
<name>A0A371J7Q7_9FIRM</name>
<evidence type="ECO:0000256" key="12">
    <source>
        <dbReference type="ARBA" id="ARBA00023136"/>
    </source>
</evidence>
<evidence type="ECO:0000313" key="15">
    <source>
        <dbReference type="Proteomes" id="UP000215694"/>
    </source>
</evidence>
<accession>A0A371J7Q7</accession>
<comment type="subcellular location">
    <subcellularLocation>
        <location evidence="2">Cell membrane</location>
        <topology evidence="2">Multi-pass membrane protein</topology>
    </subcellularLocation>
</comment>
<evidence type="ECO:0000256" key="1">
    <source>
        <dbReference type="ARBA" id="ARBA00001947"/>
    </source>
</evidence>
<dbReference type="RefSeq" id="WP_094366627.1">
    <property type="nucleotide sequence ID" value="NZ_NOJY02000005.1"/>
</dbReference>
<keyword evidence="7" id="KW-0479">Metal-binding</keyword>
<evidence type="ECO:0000256" key="2">
    <source>
        <dbReference type="ARBA" id="ARBA00004651"/>
    </source>
</evidence>
<dbReference type="OrthoDB" id="9800627at2"/>
<organism evidence="14 15">
    <name type="scientific">Romboutsia weinsteinii</name>
    <dbReference type="NCBI Taxonomy" id="2020949"/>
    <lineage>
        <taxon>Bacteria</taxon>
        <taxon>Bacillati</taxon>
        <taxon>Bacillota</taxon>
        <taxon>Clostridia</taxon>
        <taxon>Peptostreptococcales</taxon>
        <taxon>Peptostreptococcaceae</taxon>
        <taxon>Romboutsia</taxon>
    </lineage>
</organism>
<reference evidence="14 15" key="1">
    <citation type="journal article" date="2017" name="Genome Announc.">
        <title>Draft Genome Sequence of Romboutsia weinsteinii sp. nov. Strain CCRI-19649(T) Isolated from Surface Water.</title>
        <authorList>
            <person name="Maheux A.F."/>
            <person name="Boudreau D.K."/>
            <person name="Berube E."/>
            <person name="Boissinot M."/>
            <person name="Cantin P."/>
            <person name="Raymond F."/>
            <person name="Corbeil J."/>
            <person name="Omar R.F."/>
            <person name="Bergeron M.G."/>
        </authorList>
    </citation>
    <scope>NUCLEOTIDE SEQUENCE [LARGE SCALE GENOMIC DNA]</scope>
    <source>
        <strain evidence="14 15">CCRI-19649</strain>
    </source>
</reference>
<evidence type="ECO:0000256" key="11">
    <source>
        <dbReference type="ARBA" id="ARBA00023049"/>
    </source>
</evidence>
<dbReference type="GO" id="GO:0008237">
    <property type="term" value="F:metallopeptidase activity"/>
    <property type="evidence" value="ECO:0007669"/>
    <property type="project" value="UniProtKB-KW"/>
</dbReference>
<keyword evidence="11" id="KW-0482">Metalloprotease</keyword>
<keyword evidence="4" id="KW-1003">Cell membrane</keyword>
<feature type="transmembrane region" description="Helical" evidence="13">
    <location>
        <begin position="84"/>
        <end position="107"/>
    </location>
</feature>
<keyword evidence="9" id="KW-0862">Zinc</keyword>
<dbReference type="AlphaFoldDB" id="A0A371J7Q7"/>
<keyword evidence="5 14" id="KW-0645">Protease</keyword>
<evidence type="ECO:0000256" key="4">
    <source>
        <dbReference type="ARBA" id="ARBA00022475"/>
    </source>
</evidence>
<comment type="cofactor">
    <cofactor evidence="1">
        <name>Zn(2+)</name>
        <dbReference type="ChEBI" id="CHEBI:29105"/>
    </cofactor>
</comment>
<dbReference type="EMBL" id="NOJY02000005">
    <property type="protein sequence ID" value="RDY28810.1"/>
    <property type="molecule type" value="Genomic_DNA"/>
</dbReference>
<comment type="caution">
    <text evidence="14">The sequence shown here is derived from an EMBL/GenBank/DDBJ whole genome shotgun (WGS) entry which is preliminary data.</text>
</comment>
<keyword evidence="8" id="KW-0378">Hydrolase</keyword>
<keyword evidence="6 13" id="KW-0812">Transmembrane</keyword>
<comment type="similarity">
    <text evidence="3">Belongs to the peptidase M50B family.</text>
</comment>
<evidence type="ECO:0000256" key="3">
    <source>
        <dbReference type="ARBA" id="ARBA00007931"/>
    </source>
</evidence>
<dbReference type="GO" id="GO:0005886">
    <property type="term" value="C:plasma membrane"/>
    <property type="evidence" value="ECO:0007669"/>
    <property type="project" value="UniProtKB-SubCell"/>
</dbReference>
<evidence type="ECO:0000256" key="6">
    <source>
        <dbReference type="ARBA" id="ARBA00022692"/>
    </source>
</evidence>
<dbReference type="PANTHER" id="PTHR35864:SF1">
    <property type="entry name" value="ZINC METALLOPROTEASE YWHC-RELATED"/>
    <property type="match status" value="1"/>
</dbReference>
<feature type="transmembrane region" description="Helical" evidence="13">
    <location>
        <begin position="114"/>
        <end position="136"/>
    </location>
</feature>
<dbReference type="PANTHER" id="PTHR35864">
    <property type="entry name" value="ZINC METALLOPROTEASE MJ0611-RELATED"/>
    <property type="match status" value="1"/>
</dbReference>
<keyword evidence="12 13" id="KW-0472">Membrane</keyword>
<dbReference type="GO" id="GO:0006508">
    <property type="term" value="P:proteolysis"/>
    <property type="evidence" value="ECO:0007669"/>
    <property type="project" value="UniProtKB-KW"/>
</dbReference>